<dbReference type="EMBL" id="OIVN01001969">
    <property type="protein sequence ID" value="SPC99399.1"/>
    <property type="molecule type" value="Genomic_DNA"/>
</dbReference>
<evidence type="ECO:0000259" key="1">
    <source>
        <dbReference type="PROSITE" id="PS50878"/>
    </source>
</evidence>
<accession>A0A2N9GIZ4</accession>
<proteinExistence type="predicted"/>
<gene>
    <name evidence="2" type="ORF">FSB_LOCUS27281</name>
</gene>
<dbReference type="AlphaFoldDB" id="A0A2N9GIZ4"/>
<reference evidence="2" key="1">
    <citation type="submission" date="2018-02" db="EMBL/GenBank/DDBJ databases">
        <authorList>
            <person name="Cohen D.B."/>
            <person name="Kent A.D."/>
        </authorList>
    </citation>
    <scope>NUCLEOTIDE SEQUENCE</scope>
</reference>
<organism evidence="2">
    <name type="scientific">Fagus sylvatica</name>
    <name type="common">Beechnut</name>
    <dbReference type="NCBI Taxonomy" id="28930"/>
    <lineage>
        <taxon>Eukaryota</taxon>
        <taxon>Viridiplantae</taxon>
        <taxon>Streptophyta</taxon>
        <taxon>Embryophyta</taxon>
        <taxon>Tracheophyta</taxon>
        <taxon>Spermatophyta</taxon>
        <taxon>Magnoliopsida</taxon>
        <taxon>eudicotyledons</taxon>
        <taxon>Gunneridae</taxon>
        <taxon>Pentapetalae</taxon>
        <taxon>rosids</taxon>
        <taxon>fabids</taxon>
        <taxon>Fagales</taxon>
        <taxon>Fagaceae</taxon>
        <taxon>Fagus</taxon>
    </lineage>
</organism>
<feature type="domain" description="Reverse transcriptase" evidence="1">
    <location>
        <begin position="1"/>
        <end position="160"/>
    </location>
</feature>
<sequence>MGFSQSWVNWITQCVTTVSYSVLINGSPSKTFCPARGLRQGDPLSPYLFLLCANVLSCALLKQENTLHLKGVKIGRATQPLSHLLFADDFFLFFKHDKSSPNTIQSTLAWYCCLSGQSINLDKFELYCSPNMTEIDKSNLANLLGVKLVPSPGKYLGVNFKLRGGRTADFQDLIAKVTNKLQGWKAKLLSQAGQMTLINSVLNSIPIYTFSVFKAPHSICNKLDSIVNAFWWGHDPGHKKLHLTNWDTLTKPRHEGGLGIRKFNLMNTALLAKQYWRICNNPNLLLTKTLKAKYCPHEELHLHKPKKHSSWIWRSIMNPPNPILTQGTWKITRGHNIPITHPSWFSLRLGATTLIHNQVTKVADLINQADATWKVDTIRQLYDKNTADLILGIPLPHFQSSQDLLIWPHSISRHYQVKTAYALLHKDQTQNLNAPRPSPIPPPKLWKNLWKLKLPNKLLTFTWKLLHYALPVKDVLNHRGIHCAATCMLCHTHTETLNHIFLLCTFAKAIWLGAGINTSFLLESNISMIDWLSKLLESYEEFEGFILNHHNPLVPLASQKPSHFLRYKQGHQQGNLPFHPQSTRQQVHLPQEWQLIILIANVAAKNKKWQGTAFIGKNRQGEVLFVGCKTLRIAAGTMAKVTTIRDALLQASFLGVRRCIFLTTSKGLEGMWNSNKQQHWSLQPIFEDIRCIQQHLAYKSILRLSPRLSLRIPYP</sequence>
<evidence type="ECO:0000313" key="2">
    <source>
        <dbReference type="EMBL" id="SPC99399.1"/>
    </source>
</evidence>
<dbReference type="Pfam" id="PF00078">
    <property type="entry name" value="RVT_1"/>
    <property type="match status" value="1"/>
</dbReference>
<dbReference type="PANTHER" id="PTHR33116">
    <property type="entry name" value="REVERSE TRANSCRIPTASE ZINC-BINDING DOMAIN-CONTAINING PROTEIN-RELATED-RELATED"/>
    <property type="match status" value="1"/>
</dbReference>
<dbReference type="InterPro" id="IPR026960">
    <property type="entry name" value="RVT-Znf"/>
</dbReference>
<dbReference type="InterPro" id="IPR000477">
    <property type="entry name" value="RT_dom"/>
</dbReference>
<name>A0A2N9GIZ4_FAGSY</name>
<dbReference type="InterPro" id="IPR043502">
    <property type="entry name" value="DNA/RNA_pol_sf"/>
</dbReference>
<dbReference type="SUPFAM" id="SSF56672">
    <property type="entry name" value="DNA/RNA polymerases"/>
    <property type="match status" value="1"/>
</dbReference>
<dbReference type="PROSITE" id="PS50878">
    <property type="entry name" value="RT_POL"/>
    <property type="match status" value="1"/>
</dbReference>
<protein>
    <recommendedName>
        <fullName evidence="1">Reverse transcriptase domain-containing protein</fullName>
    </recommendedName>
</protein>
<dbReference type="Pfam" id="PF13966">
    <property type="entry name" value="zf-RVT"/>
    <property type="match status" value="1"/>
</dbReference>
<dbReference type="PANTHER" id="PTHR33116:SF86">
    <property type="entry name" value="REVERSE TRANSCRIPTASE DOMAIN-CONTAINING PROTEIN"/>
    <property type="match status" value="1"/>
</dbReference>